<evidence type="ECO:0000256" key="1">
    <source>
        <dbReference type="SAM" id="MobiDB-lite"/>
    </source>
</evidence>
<evidence type="ECO:0000313" key="3">
    <source>
        <dbReference type="Proteomes" id="UP000700334"/>
    </source>
</evidence>
<feature type="compositionally biased region" description="Low complexity" evidence="1">
    <location>
        <begin position="102"/>
        <end position="124"/>
    </location>
</feature>
<sequence length="373" mass="39612">KLPGDGRPESPGPRGPCSRREGAWGGGGCARRGRRPGDAAAGAPSGMAVPRAALPGPSSVSVSPPAGLNNIPICTVNDDGDAPGARWGAGRLGRSERRDTPPARGSPPRSAGRRGTPAPRAGGTPPRPRSEPWRRARECFRTSSENPLLLSEGDAKAGRAESPPRACSTAASCGSEARAARPDAAEDSVRIPNYLHHEIKILAKLCDMLRTDSLADVLQWLLHASSKEKEWVSALIHTELAEINLLTRGCQRKNTSAEPGAGSGKPLPVKSPPNSPARSKVPTRCKEGPQLTRVSSQGSEENKDVPKEAEHKPPLFIRRSKMTIPMAEYLSKPKSSSRPRTQENISTKSATARSTQGRTLSPQRASCPLTYQS</sequence>
<dbReference type="EMBL" id="JAGFMF010011635">
    <property type="protein sequence ID" value="KAG8518363.1"/>
    <property type="molecule type" value="Genomic_DNA"/>
</dbReference>
<feature type="compositionally biased region" description="Low complexity" evidence="1">
    <location>
        <begin position="53"/>
        <end position="68"/>
    </location>
</feature>
<accession>A0A8J6DU37</accession>
<dbReference type="OrthoDB" id="9666215at2759"/>
<organism evidence="2 3">
    <name type="scientific">Galemys pyrenaicus</name>
    <name type="common">Iberian desman</name>
    <name type="synonym">Pyrenean desman</name>
    <dbReference type="NCBI Taxonomy" id="202257"/>
    <lineage>
        <taxon>Eukaryota</taxon>
        <taxon>Metazoa</taxon>
        <taxon>Chordata</taxon>
        <taxon>Craniata</taxon>
        <taxon>Vertebrata</taxon>
        <taxon>Euteleostomi</taxon>
        <taxon>Mammalia</taxon>
        <taxon>Eutheria</taxon>
        <taxon>Laurasiatheria</taxon>
        <taxon>Eulipotyphla</taxon>
        <taxon>Talpidae</taxon>
        <taxon>Galemys</taxon>
    </lineage>
</organism>
<dbReference type="Pfam" id="PF15256">
    <property type="entry name" value="SPATIAL"/>
    <property type="match status" value="1"/>
</dbReference>
<evidence type="ECO:0000313" key="2">
    <source>
        <dbReference type="EMBL" id="KAG8518363.1"/>
    </source>
</evidence>
<reference evidence="2" key="1">
    <citation type="journal article" date="2021" name="Evol. Appl.">
        <title>The genome of the Pyrenean desman and the effects of bottlenecks and inbreeding on the genomic landscape of an endangered species.</title>
        <authorList>
            <person name="Escoda L."/>
            <person name="Castresana J."/>
        </authorList>
    </citation>
    <scope>NUCLEOTIDE SEQUENCE</scope>
    <source>
        <strain evidence="2">IBE-C5619</strain>
    </source>
</reference>
<feature type="compositionally biased region" description="Basic and acidic residues" evidence="1">
    <location>
        <begin position="300"/>
        <end position="313"/>
    </location>
</feature>
<dbReference type="PANTHER" id="PTHR33772">
    <property type="entry name" value="THYMUS, BRAIN AND TESTES-ASSOCIATED"/>
    <property type="match status" value="1"/>
</dbReference>
<protein>
    <submittedName>
        <fullName evidence="2">Uncharacterized protein</fullName>
    </submittedName>
</protein>
<dbReference type="PANTHER" id="PTHR33772:SF2">
    <property type="entry name" value="RIKEN CDNA 4930579F01 GENE"/>
    <property type="match status" value="1"/>
</dbReference>
<feature type="compositionally biased region" description="Polar residues" evidence="1">
    <location>
        <begin position="333"/>
        <end position="373"/>
    </location>
</feature>
<feature type="non-terminal residue" evidence="2">
    <location>
        <position position="373"/>
    </location>
</feature>
<keyword evidence="3" id="KW-1185">Reference proteome</keyword>
<dbReference type="InterPro" id="IPR037394">
    <property type="entry name" value="TBATA-like"/>
</dbReference>
<gene>
    <name evidence="2" type="ORF">J0S82_020741</name>
</gene>
<proteinExistence type="predicted"/>
<feature type="compositionally biased region" description="Basic and acidic residues" evidence="1">
    <location>
        <begin position="128"/>
        <end position="140"/>
    </location>
</feature>
<dbReference type="Proteomes" id="UP000700334">
    <property type="component" value="Unassembled WGS sequence"/>
</dbReference>
<name>A0A8J6DU37_GALPY</name>
<dbReference type="AlphaFoldDB" id="A0A8J6DU37"/>
<comment type="caution">
    <text evidence="2">The sequence shown here is derived from an EMBL/GenBank/DDBJ whole genome shotgun (WGS) entry which is preliminary data.</text>
</comment>
<feature type="region of interest" description="Disordered" evidence="1">
    <location>
        <begin position="254"/>
        <end position="373"/>
    </location>
</feature>
<feature type="region of interest" description="Disordered" evidence="1">
    <location>
        <begin position="1"/>
        <end position="185"/>
    </location>
</feature>